<dbReference type="InterPro" id="IPR050344">
    <property type="entry name" value="Peptidase_M1_aminopeptidases"/>
</dbReference>
<evidence type="ECO:0000256" key="13">
    <source>
        <dbReference type="ARBA" id="ARBA00023180"/>
    </source>
</evidence>
<evidence type="ECO:0000256" key="4">
    <source>
        <dbReference type="ARBA" id="ARBA00022670"/>
    </source>
</evidence>
<feature type="domain" description="Peptidase M1 membrane alanine aminopeptidase" evidence="19">
    <location>
        <begin position="331"/>
        <end position="552"/>
    </location>
</feature>
<feature type="domain" description="ERAP1-like C-terminal" evidence="20">
    <location>
        <begin position="632"/>
        <end position="948"/>
    </location>
</feature>
<dbReference type="GO" id="GO:0005737">
    <property type="term" value="C:cytoplasm"/>
    <property type="evidence" value="ECO:0007669"/>
    <property type="project" value="TreeGrafter"/>
</dbReference>
<dbReference type="InterPro" id="IPR045357">
    <property type="entry name" value="Aminopeptidase_N-like_N"/>
</dbReference>
<evidence type="ECO:0000313" key="23">
    <source>
        <dbReference type="Proteomes" id="UP000827092"/>
    </source>
</evidence>
<dbReference type="GO" id="GO:0042277">
    <property type="term" value="F:peptide binding"/>
    <property type="evidence" value="ECO:0007669"/>
    <property type="project" value="TreeGrafter"/>
</dbReference>
<dbReference type="Pfam" id="PF17900">
    <property type="entry name" value="Peptidase_M1_N"/>
    <property type="match status" value="1"/>
</dbReference>
<dbReference type="Gene3D" id="2.60.40.1910">
    <property type="match status" value="1"/>
</dbReference>
<keyword evidence="23" id="KW-1185">Reference proteome</keyword>
<proteinExistence type="inferred from homology"/>
<feature type="domain" description="Aminopeptidase N-like N-terminal" evidence="21">
    <location>
        <begin position="112"/>
        <end position="296"/>
    </location>
</feature>
<evidence type="ECO:0000256" key="16">
    <source>
        <dbReference type="PIRSR" id="PIRSR634016-4"/>
    </source>
</evidence>
<keyword evidence="9" id="KW-0735">Signal-anchor</keyword>
<evidence type="ECO:0000256" key="7">
    <source>
        <dbReference type="ARBA" id="ARBA00022801"/>
    </source>
</evidence>
<keyword evidence="11 17" id="KW-0482">Metalloprotease</keyword>
<feature type="binding site" evidence="15">
    <location>
        <position position="407"/>
    </location>
    <ligand>
        <name>Zn(2+)</name>
        <dbReference type="ChEBI" id="CHEBI:29105"/>
        <note>catalytic</note>
    </ligand>
</feature>
<dbReference type="InterPro" id="IPR024571">
    <property type="entry name" value="ERAP1-like_C_dom"/>
</dbReference>
<dbReference type="FunFam" id="1.25.50.20:FF:000005">
    <property type="entry name" value="Aminopeptidase N-like protein"/>
    <property type="match status" value="1"/>
</dbReference>
<dbReference type="GO" id="GO:0005886">
    <property type="term" value="C:plasma membrane"/>
    <property type="evidence" value="ECO:0007669"/>
    <property type="project" value="UniProtKB-SubCell"/>
</dbReference>
<dbReference type="PRINTS" id="PR00756">
    <property type="entry name" value="ALADIPTASE"/>
</dbReference>
<dbReference type="Gene3D" id="1.10.390.10">
    <property type="entry name" value="Neutral Protease Domain 2"/>
    <property type="match status" value="1"/>
</dbReference>
<dbReference type="InterPro" id="IPR027268">
    <property type="entry name" value="Peptidase_M4/M1_CTD_sf"/>
</dbReference>
<dbReference type="PANTHER" id="PTHR11533:SF299">
    <property type="entry name" value="AMINOPEPTIDASE"/>
    <property type="match status" value="1"/>
</dbReference>
<dbReference type="SUPFAM" id="SSF63737">
    <property type="entry name" value="Leukotriene A4 hydrolase N-terminal domain"/>
    <property type="match status" value="1"/>
</dbReference>
<dbReference type="Gene3D" id="1.25.50.20">
    <property type="match status" value="1"/>
</dbReference>
<dbReference type="SUPFAM" id="SSF55486">
    <property type="entry name" value="Metalloproteases ('zincins'), catalytic domain"/>
    <property type="match status" value="1"/>
</dbReference>
<name>A0AAV6VAG5_9ARAC</name>
<dbReference type="GO" id="GO:0070006">
    <property type="term" value="F:metalloaminopeptidase activity"/>
    <property type="evidence" value="ECO:0007669"/>
    <property type="project" value="TreeGrafter"/>
</dbReference>
<comment type="similarity">
    <text evidence="3 17">Belongs to the peptidase M1 family.</text>
</comment>
<dbReference type="InterPro" id="IPR014782">
    <property type="entry name" value="Peptidase_M1_dom"/>
</dbReference>
<dbReference type="InterPro" id="IPR042097">
    <property type="entry name" value="Aminopeptidase_N-like_N_sf"/>
</dbReference>
<reference evidence="22 23" key="1">
    <citation type="journal article" date="2022" name="Nat. Ecol. Evol.">
        <title>A masculinizing supergene underlies an exaggerated male reproductive morph in a spider.</title>
        <authorList>
            <person name="Hendrickx F."/>
            <person name="De Corte Z."/>
            <person name="Sonet G."/>
            <person name="Van Belleghem S.M."/>
            <person name="Kostlbacher S."/>
            <person name="Vangestel C."/>
        </authorList>
    </citation>
    <scope>NUCLEOTIDE SEQUENCE [LARGE SCALE GENOMIC DNA]</scope>
    <source>
        <strain evidence="22">W744_W776</strain>
    </source>
</reference>
<dbReference type="PANTHER" id="PTHR11533">
    <property type="entry name" value="PROTEASE M1 ZINC METALLOPROTEASE"/>
    <property type="match status" value="1"/>
</dbReference>
<protein>
    <recommendedName>
        <fullName evidence="17">Aminopeptidase</fullName>
        <ecNumber evidence="17">3.4.11.-</ecNumber>
    </recommendedName>
</protein>
<dbReference type="FunFam" id="1.10.390.10:FF:000016">
    <property type="entry name" value="Glutamyl aminopeptidase"/>
    <property type="match status" value="1"/>
</dbReference>
<dbReference type="GO" id="GO:0008270">
    <property type="term" value="F:zinc ion binding"/>
    <property type="evidence" value="ECO:0007669"/>
    <property type="project" value="UniProtKB-UniRule"/>
</dbReference>
<feature type="binding site" evidence="15">
    <location>
        <position position="403"/>
    </location>
    <ligand>
        <name>Zn(2+)</name>
        <dbReference type="ChEBI" id="CHEBI:29105"/>
        <note>catalytic</note>
    </ligand>
</feature>
<evidence type="ECO:0000256" key="5">
    <source>
        <dbReference type="ARBA" id="ARBA00022692"/>
    </source>
</evidence>
<comment type="caution">
    <text evidence="22">The sequence shown here is derived from an EMBL/GenBank/DDBJ whole genome shotgun (WGS) entry which is preliminary data.</text>
</comment>
<dbReference type="Pfam" id="PF11838">
    <property type="entry name" value="ERAP1_C"/>
    <property type="match status" value="1"/>
</dbReference>
<evidence type="ECO:0000256" key="1">
    <source>
        <dbReference type="ARBA" id="ARBA00004606"/>
    </source>
</evidence>
<comment type="cofactor">
    <cofactor evidence="15 17">
        <name>Zn(2+)</name>
        <dbReference type="ChEBI" id="CHEBI:29105"/>
    </cofactor>
    <text evidence="15 17">Binds 1 zinc ion per subunit.</text>
</comment>
<dbReference type="GO" id="GO:0043171">
    <property type="term" value="P:peptide catabolic process"/>
    <property type="evidence" value="ECO:0007669"/>
    <property type="project" value="TreeGrafter"/>
</dbReference>
<evidence type="ECO:0000259" key="20">
    <source>
        <dbReference type="Pfam" id="PF11838"/>
    </source>
</evidence>
<evidence type="ECO:0000259" key="21">
    <source>
        <dbReference type="Pfam" id="PF17900"/>
    </source>
</evidence>
<dbReference type="FunFam" id="2.60.40.1910:FF:000003">
    <property type="entry name" value="Aminopeptidase"/>
    <property type="match status" value="1"/>
</dbReference>
<evidence type="ECO:0000256" key="17">
    <source>
        <dbReference type="RuleBase" id="RU364040"/>
    </source>
</evidence>
<evidence type="ECO:0000256" key="18">
    <source>
        <dbReference type="SAM" id="MobiDB-lite"/>
    </source>
</evidence>
<organism evidence="22 23">
    <name type="scientific">Oedothorax gibbosus</name>
    <dbReference type="NCBI Taxonomy" id="931172"/>
    <lineage>
        <taxon>Eukaryota</taxon>
        <taxon>Metazoa</taxon>
        <taxon>Ecdysozoa</taxon>
        <taxon>Arthropoda</taxon>
        <taxon>Chelicerata</taxon>
        <taxon>Arachnida</taxon>
        <taxon>Araneae</taxon>
        <taxon>Araneomorphae</taxon>
        <taxon>Entelegynae</taxon>
        <taxon>Araneoidea</taxon>
        <taxon>Linyphiidae</taxon>
        <taxon>Erigoninae</taxon>
        <taxon>Oedothorax</taxon>
    </lineage>
</organism>
<evidence type="ECO:0000256" key="12">
    <source>
        <dbReference type="ARBA" id="ARBA00023136"/>
    </source>
</evidence>
<dbReference type="GO" id="GO:0005615">
    <property type="term" value="C:extracellular space"/>
    <property type="evidence" value="ECO:0007669"/>
    <property type="project" value="TreeGrafter"/>
</dbReference>
<keyword evidence="8 15" id="KW-0862">Zinc</keyword>
<keyword evidence="17" id="KW-0031">Aminopeptidase</keyword>
<keyword evidence="6 15" id="KW-0479">Metal-binding</keyword>
<evidence type="ECO:0000256" key="6">
    <source>
        <dbReference type="ARBA" id="ARBA00022723"/>
    </source>
</evidence>
<keyword evidence="10 17" id="KW-1133">Transmembrane helix</keyword>
<dbReference type="GO" id="GO:0006508">
    <property type="term" value="P:proteolysis"/>
    <property type="evidence" value="ECO:0007669"/>
    <property type="project" value="UniProtKB-KW"/>
</dbReference>
<dbReference type="InterPro" id="IPR001930">
    <property type="entry name" value="Peptidase_M1"/>
</dbReference>
<keyword evidence="5 17" id="KW-0812">Transmembrane</keyword>
<dbReference type="AlphaFoldDB" id="A0AAV6VAG5"/>
<evidence type="ECO:0000256" key="3">
    <source>
        <dbReference type="ARBA" id="ARBA00010136"/>
    </source>
</evidence>
<keyword evidence="12 17" id="KW-0472">Membrane</keyword>
<feature type="active site" description="Proton acceptor" evidence="14">
    <location>
        <position position="404"/>
    </location>
</feature>
<evidence type="ECO:0000256" key="9">
    <source>
        <dbReference type="ARBA" id="ARBA00022968"/>
    </source>
</evidence>
<dbReference type="Proteomes" id="UP000827092">
    <property type="component" value="Unassembled WGS sequence"/>
</dbReference>
<feature type="site" description="Transition state stabilizer" evidence="16">
    <location>
        <position position="489"/>
    </location>
</feature>
<dbReference type="FunFam" id="2.60.40.1730:FF:000001">
    <property type="entry name" value="Leucyl-cystinyl aminopeptidase"/>
    <property type="match status" value="1"/>
</dbReference>
<evidence type="ECO:0000313" key="22">
    <source>
        <dbReference type="EMBL" id="KAG8193296.1"/>
    </source>
</evidence>
<feature type="binding site" evidence="15">
    <location>
        <position position="426"/>
    </location>
    <ligand>
        <name>Zn(2+)</name>
        <dbReference type="ChEBI" id="CHEBI:29105"/>
        <note>catalytic</note>
    </ligand>
</feature>
<keyword evidence="13" id="KW-0325">Glycoprotein</keyword>
<evidence type="ECO:0000256" key="11">
    <source>
        <dbReference type="ARBA" id="ARBA00023049"/>
    </source>
</evidence>
<keyword evidence="4 17" id="KW-0645">Protease</keyword>
<feature type="transmembrane region" description="Helical" evidence="17">
    <location>
        <begin position="43"/>
        <end position="64"/>
    </location>
</feature>
<evidence type="ECO:0000256" key="8">
    <source>
        <dbReference type="ARBA" id="ARBA00022833"/>
    </source>
</evidence>
<comment type="subcellular location">
    <subcellularLocation>
        <location evidence="2">Cell membrane</location>
        <topology evidence="2">Lipid-anchor</topology>
        <topology evidence="2">GPI-anchor</topology>
    </subcellularLocation>
    <subcellularLocation>
        <location evidence="1">Membrane</location>
        <topology evidence="1">Single-pass type II membrane protein</topology>
    </subcellularLocation>
</comment>
<gene>
    <name evidence="22" type="ORF">JTE90_003783</name>
</gene>
<accession>A0AAV6VAG5</accession>
<dbReference type="EC" id="3.4.11.-" evidence="17"/>
<sequence length="971" mass="112207">MMMNEPEVDDVAFTGDNNKKQVIYTDHSGPESIRRIVCSKQQAYIVTGCVLSVLLAIAIIASFARPIPRCPMITSGSNFLPSPPSPEEQIPKSKTGEEFPWNDIRLPPFILPGHYSIFMHPNLTTFENTGSVNITFRVTMATNYIVLHAKELNMSRTLILDREGKEIRVVKRLEYPKNEQLYVEVRESLKPYHTYILWIDFKKHLQEKLEGFYISSYKSSDGKKRYLATTHFQPTLARAAFPCFDEPALKATFQLTMVHDEGLDAYFNALVLRKKSYGDGLSITVFDKTLKMSSYLLAFVVCDFKYMQKINEDGVNVRVIAPPEQLPQAQYALDTAADVLHFYHSFFNISYPMTHLDMIAIPDFGPGAMENWGLVTFRMTTILYNPMETSSESKEHVATVVAHELAHQWFGNLVTMQWWSDLWLNEGFASFVEYLGTNHAEPGWRMMDQFIVSTSQDAMSLDGLESSHPVMTEVHNPEEIDAIFDFISYKKGAAIIYMLENFLGRDVLKKGLSTYLNKYRFKNARTEDLWDAFTQVAMTTSHLNVAKILDTWTRQKGYPLITVTLKHRVVRMKQRRFLLTPPDYDDAKPSDLSPYGYKWFVPVTYITDIDKENTFWLNMTDGEFLLPARAKWLKLNVNQTGFYRVMYDDDLWTTLINLLHTNHTIFKPADRANLLEDALTLARVGIMDSGMALNLTRYLEKEKDYIPWETAILHMEALDVLMQESPALSLFHKYVKKVMRPIADALGWTDEGDHLTKKLRSAVLRVLMRFDDEHTISKAKQTFQNWMTLNIRVAPNLRSVVYSSGVKFGGKEEWQFCWKQYQKTQVPSEKRLLLQALGYTQDMWQLSQYLNYSLDRDKVKPQDTALVIAMAARNPIGRLLTWRFVRMNWSLFLEMFGPGSFSMDMILGESVSHFSSKFDYDEVRNYFSGRNVGTGTQSLQQSLERIRANIRWRENTEASVIQWLQHNVYNA</sequence>
<keyword evidence="7 17" id="KW-0378">Hydrolase</keyword>
<dbReference type="Gene3D" id="2.60.40.1730">
    <property type="entry name" value="tricorn interacting facor f3 domain"/>
    <property type="match status" value="1"/>
</dbReference>
<dbReference type="EMBL" id="JAFNEN010000125">
    <property type="protein sequence ID" value="KAG8193296.1"/>
    <property type="molecule type" value="Genomic_DNA"/>
</dbReference>
<evidence type="ECO:0000256" key="14">
    <source>
        <dbReference type="PIRSR" id="PIRSR634016-1"/>
    </source>
</evidence>
<feature type="region of interest" description="Disordered" evidence="18">
    <location>
        <begin position="78"/>
        <end position="97"/>
    </location>
</feature>
<dbReference type="Pfam" id="PF01433">
    <property type="entry name" value="Peptidase_M1"/>
    <property type="match status" value="1"/>
</dbReference>
<evidence type="ECO:0000256" key="2">
    <source>
        <dbReference type="ARBA" id="ARBA00004609"/>
    </source>
</evidence>
<dbReference type="InterPro" id="IPR034016">
    <property type="entry name" value="M1_APN-typ"/>
</dbReference>
<evidence type="ECO:0000259" key="19">
    <source>
        <dbReference type="Pfam" id="PF01433"/>
    </source>
</evidence>
<dbReference type="CDD" id="cd09601">
    <property type="entry name" value="M1_APN-Q_like"/>
    <property type="match status" value="1"/>
</dbReference>
<evidence type="ECO:0000256" key="10">
    <source>
        <dbReference type="ARBA" id="ARBA00022989"/>
    </source>
</evidence>
<evidence type="ECO:0000256" key="15">
    <source>
        <dbReference type="PIRSR" id="PIRSR634016-3"/>
    </source>
</evidence>